<dbReference type="AlphaFoldDB" id="A0A6J4VPT5"/>
<evidence type="ECO:0000313" key="2">
    <source>
        <dbReference type="EMBL" id="CAA9583376.1"/>
    </source>
</evidence>
<protein>
    <submittedName>
        <fullName evidence="2">Phospholipase/lecithinase/hemolysin</fullName>
    </submittedName>
</protein>
<dbReference type="GO" id="GO:0016788">
    <property type="term" value="F:hydrolase activity, acting on ester bonds"/>
    <property type="evidence" value="ECO:0007669"/>
    <property type="project" value="InterPro"/>
</dbReference>
<dbReference type="PANTHER" id="PTHR22835">
    <property type="entry name" value="ZINC FINGER FYVE DOMAIN CONTAINING PROTEIN"/>
    <property type="match status" value="1"/>
</dbReference>
<evidence type="ECO:0000256" key="1">
    <source>
        <dbReference type="ARBA" id="ARBA00008668"/>
    </source>
</evidence>
<dbReference type="InterPro" id="IPR036514">
    <property type="entry name" value="SGNH_hydro_sf"/>
</dbReference>
<organism evidence="2">
    <name type="scientific">uncultured Synechococcales cyanobacterium</name>
    <dbReference type="NCBI Taxonomy" id="1936017"/>
    <lineage>
        <taxon>Bacteria</taxon>
        <taxon>Bacillati</taxon>
        <taxon>Cyanobacteriota</taxon>
        <taxon>Cyanophyceae</taxon>
        <taxon>Synechococcales</taxon>
        <taxon>environmental samples</taxon>
    </lineage>
</organism>
<dbReference type="CDD" id="cd01846">
    <property type="entry name" value="fatty_acyltransferase_like"/>
    <property type="match status" value="1"/>
</dbReference>
<dbReference type="SUPFAM" id="SSF52266">
    <property type="entry name" value="SGNH hydrolase"/>
    <property type="match status" value="1"/>
</dbReference>
<comment type="similarity">
    <text evidence="1">Belongs to the 'GDSL' lipolytic enzyme family.</text>
</comment>
<proteinExistence type="inferred from homology"/>
<dbReference type="Pfam" id="PF00657">
    <property type="entry name" value="Lipase_GDSL"/>
    <property type="match status" value="1"/>
</dbReference>
<dbReference type="InterPro" id="IPR001087">
    <property type="entry name" value="GDSL"/>
</dbReference>
<name>A0A6J4VPT5_9CYAN</name>
<dbReference type="EMBL" id="CADCWO010000183">
    <property type="protein sequence ID" value="CAA9583376.1"/>
    <property type="molecule type" value="Genomic_DNA"/>
</dbReference>
<accession>A0A6J4VPT5</accession>
<reference evidence="2" key="1">
    <citation type="submission" date="2020-02" db="EMBL/GenBank/DDBJ databases">
        <authorList>
            <person name="Meier V. D."/>
        </authorList>
    </citation>
    <scope>NUCLEOTIDE SEQUENCE</scope>
    <source>
        <strain evidence="2">AVDCRST_MAG81</strain>
    </source>
</reference>
<dbReference type="Gene3D" id="3.40.50.1110">
    <property type="entry name" value="SGNH hydrolase"/>
    <property type="match status" value="1"/>
</dbReference>
<dbReference type="PANTHER" id="PTHR22835:SF659">
    <property type="entry name" value="GDSL LIPASE_ACYLHYDROLASE, PUTATIVE (AFU_ORTHOLOGUE AFUA_2G00510)-RELATED"/>
    <property type="match status" value="1"/>
</dbReference>
<gene>
    <name evidence="2" type="ORF">AVDCRST_MAG81-3360</name>
</gene>
<sequence length="354" mass="37242">MKKLSMASAGFKLSPTARLKYNSGKREPRELKSLLVGAVTITAIFGCLPKSVQAASLGSFDQIYTFGDSASDNGNTFKATAGLLPPSPPYYEGRYSNGPVWVEDLASKLDVPLTDLAFAGATTGQSNVLNQQFSLNLPGVQQQIDSFTAAHPSANSKALYIVWAGFNDYLGGGATSNTETVENLSTAVKSLNEAGAKNIMVPNLPDLGKYPVTTNTPNAPLLSTLSKKHNSDLAQALANLSQAPGSDINIISFDVNSLFSAAIDQPENFGFTNVTDACFNTTTLNVCSNPDQYLSWDGLHVTARAQEVLAESAFSALSSNSPSKSVPEPTSTLGVLAFGAAALMVQKLGSLLSR</sequence>